<dbReference type="PANTHER" id="PTHR43392:SF2">
    <property type="entry name" value="AAA-TYPE ATPASE FAMILY PROTEIN _ ANKYRIN REPEAT FAMILY PROTEIN"/>
    <property type="match status" value="1"/>
</dbReference>
<dbReference type="Gene3D" id="1.10.8.60">
    <property type="match status" value="1"/>
</dbReference>
<feature type="region of interest" description="Disordered" evidence="4">
    <location>
        <begin position="500"/>
        <end position="562"/>
    </location>
</feature>
<organism evidence="6">
    <name type="scientific">Kitasatospora camelliae</name>
    <dbReference type="NCBI Taxonomy" id="3156397"/>
    <lineage>
        <taxon>Bacteria</taxon>
        <taxon>Bacillati</taxon>
        <taxon>Actinomycetota</taxon>
        <taxon>Actinomycetes</taxon>
        <taxon>Kitasatosporales</taxon>
        <taxon>Streptomycetaceae</taxon>
        <taxon>Kitasatospora</taxon>
    </lineage>
</organism>
<dbReference type="Gene3D" id="2.160.20.10">
    <property type="entry name" value="Single-stranded right-handed beta-helix, Pectin lyase-like"/>
    <property type="match status" value="1"/>
</dbReference>
<dbReference type="InterPro" id="IPR012334">
    <property type="entry name" value="Pectin_lyas_fold"/>
</dbReference>
<feature type="compositionally biased region" description="Low complexity" evidence="4">
    <location>
        <begin position="553"/>
        <end position="562"/>
    </location>
</feature>
<dbReference type="InterPro" id="IPR050773">
    <property type="entry name" value="CbxX/CfxQ_RuBisCO_ESX"/>
</dbReference>
<dbReference type="Pfam" id="PF13229">
    <property type="entry name" value="Beta_helix"/>
    <property type="match status" value="1"/>
</dbReference>
<dbReference type="Gene3D" id="3.40.50.300">
    <property type="entry name" value="P-loop containing nucleotide triphosphate hydrolases"/>
    <property type="match status" value="2"/>
</dbReference>
<dbReference type="SUPFAM" id="SSF51126">
    <property type="entry name" value="Pectin lyase-like"/>
    <property type="match status" value="2"/>
</dbReference>
<evidence type="ECO:0000256" key="2">
    <source>
        <dbReference type="ARBA" id="ARBA00022741"/>
    </source>
</evidence>
<dbReference type="FunFam" id="3.40.50.300:FF:000216">
    <property type="entry name" value="Type VII secretion ATPase EccA"/>
    <property type="match status" value="1"/>
</dbReference>
<dbReference type="RefSeq" id="WP_354637688.1">
    <property type="nucleotide sequence ID" value="NZ_CP159872.1"/>
</dbReference>
<dbReference type="Pfam" id="PF00004">
    <property type="entry name" value="AAA"/>
    <property type="match status" value="1"/>
</dbReference>
<dbReference type="SMART" id="SM00710">
    <property type="entry name" value="PbH1"/>
    <property type="match status" value="9"/>
</dbReference>
<dbReference type="CDD" id="cd00009">
    <property type="entry name" value="AAA"/>
    <property type="match status" value="1"/>
</dbReference>
<evidence type="ECO:0000313" key="6">
    <source>
        <dbReference type="EMBL" id="XCM77954.1"/>
    </source>
</evidence>
<feature type="compositionally biased region" description="Basic and acidic residues" evidence="4">
    <location>
        <begin position="527"/>
        <end position="545"/>
    </location>
</feature>
<dbReference type="GO" id="GO:0005524">
    <property type="term" value="F:ATP binding"/>
    <property type="evidence" value="ECO:0007669"/>
    <property type="project" value="UniProtKB-KW"/>
</dbReference>
<dbReference type="KEGG" id="kcm:ABWK59_02915"/>
<accession>A0AAU8JRM1</accession>
<dbReference type="EMBL" id="CP159872">
    <property type="protein sequence ID" value="XCM77954.1"/>
    <property type="molecule type" value="Genomic_DNA"/>
</dbReference>
<proteinExistence type="inferred from homology"/>
<keyword evidence="2" id="KW-0547">Nucleotide-binding</keyword>
<dbReference type="SUPFAM" id="SSF52540">
    <property type="entry name" value="P-loop containing nucleoside triphosphate hydrolases"/>
    <property type="match status" value="2"/>
</dbReference>
<dbReference type="Pfam" id="PF17866">
    <property type="entry name" value="AAA_lid_6"/>
    <property type="match status" value="1"/>
</dbReference>
<keyword evidence="3" id="KW-0067">ATP-binding</keyword>
<dbReference type="PRINTS" id="PR00819">
    <property type="entry name" value="CBXCFQXSUPER"/>
</dbReference>
<comment type="similarity">
    <text evidence="1">Belongs to the CbxX/CfxQ family.</text>
</comment>
<evidence type="ECO:0000259" key="5">
    <source>
        <dbReference type="SMART" id="SM00382"/>
    </source>
</evidence>
<dbReference type="InterPro" id="IPR006626">
    <property type="entry name" value="PbH1"/>
</dbReference>
<name>A0AAU8JRM1_9ACTN</name>
<dbReference type="InterPro" id="IPR011050">
    <property type="entry name" value="Pectin_lyase_fold/virulence"/>
</dbReference>
<protein>
    <submittedName>
        <fullName evidence="6">Right-handed parallel beta-helix repeat-containing protein</fullName>
    </submittedName>
</protein>
<feature type="domain" description="AAA+ ATPase" evidence="5">
    <location>
        <begin position="602"/>
        <end position="743"/>
    </location>
</feature>
<dbReference type="InterPro" id="IPR041627">
    <property type="entry name" value="AAA_lid_6"/>
</dbReference>
<dbReference type="InterPro" id="IPR027417">
    <property type="entry name" value="P-loop_NTPase"/>
</dbReference>
<evidence type="ECO:0000256" key="3">
    <source>
        <dbReference type="ARBA" id="ARBA00022840"/>
    </source>
</evidence>
<reference evidence="6" key="1">
    <citation type="submission" date="2024-06" db="EMBL/GenBank/DDBJ databases">
        <title>The genome sequences of Kitasatospora sp. strain HUAS MG31.</title>
        <authorList>
            <person name="Mo P."/>
        </authorList>
    </citation>
    <scope>NUCLEOTIDE SEQUENCE</scope>
    <source>
        <strain evidence="6">HUAS MG31</strain>
    </source>
</reference>
<dbReference type="SMART" id="SM00382">
    <property type="entry name" value="AAA"/>
    <property type="match status" value="1"/>
</dbReference>
<dbReference type="InterPro" id="IPR000641">
    <property type="entry name" value="CbxX/CfxQ"/>
</dbReference>
<evidence type="ECO:0000256" key="4">
    <source>
        <dbReference type="SAM" id="MobiDB-lite"/>
    </source>
</evidence>
<sequence>MNRQILVVSPQRPGAHRTIGEALRQAGDGALVSVAPGRYEEHLVLDRPVTLAADGAPGSVEIHTADGSTVTVDCEAVQFSGLALSGADDQYPVVDLRRGQAAFDGCTVTGAAWTAVLARLDGTLVARDCRIRNPAGAGIVVTSAGGNTVERTEVVRVGSSALVVAEQGRLTVRGSTLTGSGGNALCVNGQGWATVEDTAVADSAKPALVVEQDGRADLLRVTVTGSAALDAYLTGGGPSTLTDCAFTGSAGQSVHIAGGAEPRLRGCTLTGARQCGLHVTGGARPHLEDCTVADTPLGAVLDGESAPRIDGLTVTGTEQAALLVSGGASADLRRLAVRTDRAGLRVLGGARLRLEDATVDLTEGGDAVDLGEGASGILTDLRVRTTRGTGLRAGGGARLEVTSSLLTGAGVEIGPDAEAALTDVEVVDAHEDGVRVLDGGTLTALRCRVHGSRDHGFSLAAAARGDLEGCRADRTGGLPLHSLAAEPVRTLDCEFGGPAGPVPAARMRPRQDGGPPAAGLPAPEPDPGTRHDPAPRRDPGARSESGHPPPAAGPAAHPGTGPLAELEALVGLDSVKQEVTGLINLNTMAQRREEMGLPMPPMSRHLVFAGPPGTGKTTVARLYGAVLAELGILGKGHLVEVSRADLVAQIIGGTAIKTTEVCTRALGGVLFVDEAYTLTNQAKGSGPDFGQEAVETLMKLMEDHRDELVVIVAGYSEQMEQFLSSNPGMASRFSRTVEFPNYTPAELVTITRNMCGRHYYELDDSGHEALTRYFDLIPKDGTFGNGRVARGVFEAMVSNQASRLAAQPGARDTDLSRLAAADVPALPAPEHPGADPAGPGRTGADRGGRRLAALVGLEPVREALAARLDGLVQLKSGGQPIALSANLVLEGRPGSGRRALARLYGRALAERDLAATGAVHEVPLSAFPSRWHGQAETYAAALFEEAAGGVLLLEADRALAERPEDERRAVLEAVRARAQETDLVLVLSGEPAPLADVLRESPALAGCFAEYLRLAPYAPEELADLVLRRLARQGRAVDAQLPGALGEHFADHPLPDGAHGAHRYADRLAQVAASRTIRPADLGPAAAEAPATAAWGYA</sequence>
<gene>
    <name evidence="6" type="ORF">ABWK59_02915</name>
</gene>
<feature type="region of interest" description="Disordered" evidence="4">
    <location>
        <begin position="825"/>
        <end position="845"/>
    </location>
</feature>
<dbReference type="PANTHER" id="PTHR43392">
    <property type="entry name" value="AAA-TYPE ATPASE FAMILY PROTEIN / ANKYRIN REPEAT FAMILY PROTEIN"/>
    <property type="match status" value="1"/>
</dbReference>
<dbReference type="InterPro" id="IPR039448">
    <property type="entry name" value="Beta_helix"/>
</dbReference>
<evidence type="ECO:0000256" key="1">
    <source>
        <dbReference type="ARBA" id="ARBA00010378"/>
    </source>
</evidence>
<dbReference type="InterPro" id="IPR003593">
    <property type="entry name" value="AAA+_ATPase"/>
</dbReference>
<dbReference type="InterPro" id="IPR003959">
    <property type="entry name" value="ATPase_AAA_core"/>
</dbReference>
<dbReference type="GO" id="GO:0016887">
    <property type="term" value="F:ATP hydrolysis activity"/>
    <property type="evidence" value="ECO:0007669"/>
    <property type="project" value="InterPro"/>
</dbReference>
<dbReference type="AlphaFoldDB" id="A0AAU8JRM1"/>